<dbReference type="Proteomes" id="UP000318733">
    <property type="component" value="Unassembled WGS sequence"/>
</dbReference>
<dbReference type="AlphaFoldDB" id="A0A556MMM1"/>
<feature type="region of interest" description="Disordered" evidence="1">
    <location>
        <begin position="1"/>
        <end position="63"/>
    </location>
</feature>
<protein>
    <submittedName>
        <fullName evidence="2">Uncharacterized protein</fullName>
    </submittedName>
</protein>
<reference evidence="2 3" key="1">
    <citation type="submission" date="2019-07" db="EMBL/GenBank/DDBJ databases">
        <authorList>
            <person name="Huq M.A."/>
        </authorList>
    </citation>
    <scope>NUCLEOTIDE SEQUENCE [LARGE SCALE GENOMIC DNA]</scope>
    <source>
        <strain evidence="2 3">MAH-19</strain>
    </source>
</reference>
<proteinExistence type="predicted"/>
<accession>A0A556MMM1</accession>
<evidence type="ECO:0000256" key="1">
    <source>
        <dbReference type="SAM" id="MobiDB-lite"/>
    </source>
</evidence>
<name>A0A556MMM1_9SPHI</name>
<gene>
    <name evidence="2" type="ORF">FO440_15140</name>
</gene>
<dbReference type="OrthoDB" id="800040at2"/>
<keyword evidence="3" id="KW-1185">Reference proteome</keyword>
<organism evidence="2 3">
    <name type="scientific">Mucilaginibacter corticis</name>
    <dbReference type="NCBI Taxonomy" id="2597670"/>
    <lineage>
        <taxon>Bacteria</taxon>
        <taxon>Pseudomonadati</taxon>
        <taxon>Bacteroidota</taxon>
        <taxon>Sphingobacteriia</taxon>
        <taxon>Sphingobacteriales</taxon>
        <taxon>Sphingobacteriaceae</taxon>
        <taxon>Mucilaginibacter</taxon>
    </lineage>
</organism>
<sequence>MGKQHDTFPNEQPEVPVPKETPEINRPSDPNPAEIPEEDPQIVPDELPDKNGTIEGPDETKVI</sequence>
<evidence type="ECO:0000313" key="3">
    <source>
        <dbReference type="Proteomes" id="UP000318733"/>
    </source>
</evidence>
<evidence type="ECO:0000313" key="2">
    <source>
        <dbReference type="EMBL" id="TSJ41062.1"/>
    </source>
</evidence>
<dbReference type="RefSeq" id="WP_144249099.1">
    <property type="nucleotide sequence ID" value="NZ_VLPK01000002.1"/>
</dbReference>
<comment type="caution">
    <text evidence="2">The sequence shown here is derived from an EMBL/GenBank/DDBJ whole genome shotgun (WGS) entry which is preliminary data.</text>
</comment>
<dbReference type="EMBL" id="VLPK01000002">
    <property type="protein sequence ID" value="TSJ41062.1"/>
    <property type="molecule type" value="Genomic_DNA"/>
</dbReference>